<name>A0A5Q0M1M3_VARPD</name>
<dbReference type="RefSeq" id="WP_153281307.1">
    <property type="nucleotide sequence ID" value="NZ_CP045644.1"/>
</dbReference>
<sequence length="458" mass="47000">MRENIRTALAAAVVLGLAGCGGGGGGGGGGGLPIGFVPAPAPTPPPAAELKLTVEIAGSVATPDGAGTYSVRPGQEVVVKASDSVGWAASGGGGTATLTNDVDTGATQWVSRFANSSKTDAASYKLEASASEGRTKQVNFAVQTGSYDNGDYMVFAANGSRQKLHIDFDAKTYDVTDAAGDKTSGTFGANGTGWVFSNSRVPGIPNNATFLPLKDSFAGGFPFAVPFSSPVTYKNAPFIATRAFVTTQAKLDGTYDRARVEYTSADRNSATAQIRISDGGTVMKQCVDQKIYRIENCPSGSVVTSVVAADTEAGLWTLKDASGAVIGKFGIAMVEGEKIYLSAGTSTALANQVMAIGVPAAATYANFNASGWATDGDINLSTVSTGLYSLTAPAGPVITKSLTLSIIADTPDGMRMAFDRADASHQYFAMRSTKLDVLIGNRGPSSPTRGYLHIGVVQ</sequence>
<dbReference type="AlphaFoldDB" id="A0A5Q0M1M3"/>
<protein>
    <recommendedName>
        <fullName evidence="3">Lipoprotein</fullName>
    </recommendedName>
</protein>
<accession>A0A5Q0M1M3</accession>
<gene>
    <name evidence="1" type="ORF">GFK26_06680</name>
</gene>
<evidence type="ECO:0000313" key="1">
    <source>
        <dbReference type="EMBL" id="QFZ82464.1"/>
    </source>
</evidence>
<reference evidence="1 2" key="1">
    <citation type="submission" date="2019-10" db="EMBL/GenBank/DDBJ databases">
        <title>Complete genome sequence of Variovorax paradoxus 5C-2.</title>
        <authorList>
            <person name="Gogoleva N.E."/>
            <person name="Balkin A.S."/>
        </authorList>
    </citation>
    <scope>NUCLEOTIDE SEQUENCE [LARGE SCALE GENOMIC DNA]</scope>
    <source>
        <strain evidence="1 2">5C-2</strain>
    </source>
</reference>
<dbReference type="EMBL" id="CP045644">
    <property type="protein sequence ID" value="QFZ82464.1"/>
    <property type="molecule type" value="Genomic_DNA"/>
</dbReference>
<organism evidence="1 2">
    <name type="scientific">Variovorax paradoxus</name>
    <dbReference type="NCBI Taxonomy" id="34073"/>
    <lineage>
        <taxon>Bacteria</taxon>
        <taxon>Pseudomonadati</taxon>
        <taxon>Pseudomonadota</taxon>
        <taxon>Betaproteobacteria</taxon>
        <taxon>Burkholderiales</taxon>
        <taxon>Comamonadaceae</taxon>
        <taxon>Variovorax</taxon>
    </lineage>
</organism>
<proteinExistence type="predicted"/>
<evidence type="ECO:0000313" key="2">
    <source>
        <dbReference type="Proteomes" id="UP000326780"/>
    </source>
</evidence>
<dbReference type="PROSITE" id="PS51257">
    <property type="entry name" value="PROKAR_LIPOPROTEIN"/>
    <property type="match status" value="1"/>
</dbReference>
<evidence type="ECO:0008006" key="3">
    <source>
        <dbReference type="Google" id="ProtNLM"/>
    </source>
</evidence>
<dbReference type="Proteomes" id="UP000326780">
    <property type="component" value="Chromosome"/>
</dbReference>